<accession>A0A1X7ERU4</accession>
<organism evidence="2 3">
    <name type="scientific">Desulfovibrio gilichinskyi</name>
    <dbReference type="NCBI Taxonomy" id="1519643"/>
    <lineage>
        <taxon>Bacteria</taxon>
        <taxon>Pseudomonadati</taxon>
        <taxon>Thermodesulfobacteriota</taxon>
        <taxon>Desulfovibrionia</taxon>
        <taxon>Desulfovibrionales</taxon>
        <taxon>Desulfovibrionaceae</taxon>
        <taxon>Desulfovibrio</taxon>
    </lineage>
</organism>
<dbReference type="EMBL" id="FWZU01000006">
    <property type="protein sequence ID" value="SMF38961.1"/>
    <property type="molecule type" value="Genomic_DNA"/>
</dbReference>
<dbReference type="OrthoDB" id="5472224at2"/>
<dbReference type="AlphaFoldDB" id="A0A1X7ERU4"/>
<dbReference type="Proteomes" id="UP000192906">
    <property type="component" value="Unassembled WGS sequence"/>
</dbReference>
<dbReference type="NCBIfam" id="TIGR04391">
    <property type="entry name" value="CcmD_alt_fam"/>
    <property type="match status" value="1"/>
</dbReference>
<keyword evidence="3" id="KW-1185">Reference proteome</keyword>
<feature type="transmembrane region" description="Helical" evidence="1">
    <location>
        <begin position="6"/>
        <end position="27"/>
    </location>
</feature>
<dbReference type="InterPro" id="IPR030888">
    <property type="entry name" value="Put_ccm"/>
</dbReference>
<evidence type="ECO:0000313" key="2">
    <source>
        <dbReference type="EMBL" id="SMF38961.1"/>
    </source>
</evidence>
<evidence type="ECO:0000256" key="1">
    <source>
        <dbReference type="SAM" id="Phobius"/>
    </source>
</evidence>
<sequence>MINETYLLIANIAVWIGIAGYLAFIAAKGVAMERRIAQLEILDNDK</sequence>
<keyword evidence="1" id="KW-1133">Transmembrane helix</keyword>
<name>A0A1X7ERU4_9BACT</name>
<keyword evidence="1" id="KW-0812">Transmembrane</keyword>
<proteinExistence type="predicted"/>
<reference evidence="3" key="1">
    <citation type="submission" date="2017-04" db="EMBL/GenBank/DDBJ databases">
        <authorList>
            <person name="Varghese N."/>
            <person name="Submissions S."/>
        </authorList>
    </citation>
    <scope>NUCLEOTIDE SEQUENCE [LARGE SCALE GENOMIC DNA]</scope>
    <source>
        <strain evidence="3">K3S</strain>
    </source>
</reference>
<dbReference type="RefSeq" id="WP_085104199.1">
    <property type="nucleotide sequence ID" value="NZ_FWZU01000006.1"/>
</dbReference>
<gene>
    <name evidence="2" type="ORF">SAMN06295933_3282</name>
</gene>
<evidence type="ECO:0000313" key="3">
    <source>
        <dbReference type="Proteomes" id="UP000192906"/>
    </source>
</evidence>
<keyword evidence="1" id="KW-0472">Membrane</keyword>
<protein>
    <submittedName>
        <fullName evidence="2">CcmD family protein</fullName>
    </submittedName>
</protein>